<feature type="site" description="Electron transfer via tryptophanyl radical" evidence="9">
    <location>
        <position position="384"/>
    </location>
</feature>
<proteinExistence type="inferred from homology"/>
<evidence type="ECO:0000256" key="9">
    <source>
        <dbReference type="PIRSR" id="PIRSR602081-2"/>
    </source>
</evidence>
<dbReference type="InterPro" id="IPR036155">
    <property type="entry name" value="Crypto/Photolyase_N_sf"/>
</dbReference>
<dbReference type="Gene3D" id="1.25.40.80">
    <property type="match status" value="1"/>
</dbReference>
<evidence type="ECO:0000256" key="1">
    <source>
        <dbReference type="ARBA" id="ARBA00001932"/>
    </source>
</evidence>
<evidence type="ECO:0000313" key="13">
    <source>
        <dbReference type="Proteomes" id="UP000287156"/>
    </source>
</evidence>
<dbReference type="Pfam" id="PF03441">
    <property type="entry name" value="FAD_binding_7"/>
    <property type="match status" value="1"/>
</dbReference>
<dbReference type="InterPro" id="IPR014729">
    <property type="entry name" value="Rossmann-like_a/b/a_fold"/>
</dbReference>
<keyword evidence="13" id="KW-1185">Reference proteome</keyword>
<dbReference type="EMBL" id="QYTV02000003">
    <property type="protein sequence ID" value="RST75420.1"/>
    <property type="molecule type" value="Genomic_DNA"/>
</dbReference>
<protein>
    <recommendedName>
        <fullName evidence="3">Deoxyribodipyrimidine photo-lyase</fullName>
        <ecNumber evidence="2">4.1.99.3</ecNumber>
    </recommendedName>
</protein>
<feature type="site" description="Electron transfer via tryptophanyl radical" evidence="9">
    <location>
        <position position="361"/>
    </location>
</feature>
<sequence length="476" mass="54921">MIKTIVLFHRDLRLHDNPALTAAAQRGIVIPVFIWSPNEGAFGDEGSASSWWLSQSLHALRQRLDGHGLKLIVRMGQRSTVIRTLLHETDATAVYMNGCYEPDCRNTDDNWVETFIKKGIEVKQFSASLLISATKLLNVQGKPYKVYTAFLKKFHTSSVPRPLPVPKELHGLNEDIHTETIDNLPLLSSNTWHLKLHNHWEPGETVAIKRWNEFLKTSLIEYKDGRDFPGDEAVSKLSPHIAFGEISVRGIWHAIERNRVFSENPKLHSSMDAFQKQLVWRDFSYHQLFHFPSIRTKPIRQPFEHFPWHTDAASLTNWMHGQTGYPIVDAGMRQLWETGWVHNRVRMIVASFLTKHLLIAWQEGERWFSNTLVDFDMANNAMGWQWSAGSGNDAAPYFRIFNPILQGKKFDKNGEYVRKWIPELRLLPSAYIHEPWTAPKHILDAAQVQLGENYPFPLVDHSVARQRALEAYQQIK</sequence>
<dbReference type="SUPFAM" id="SSF48173">
    <property type="entry name" value="Cryptochrome/photolyase FAD-binding domain"/>
    <property type="match status" value="1"/>
</dbReference>
<dbReference type="Pfam" id="PF00875">
    <property type="entry name" value="DNA_photolyase"/>
    <property type="match status" value="1"/>
</dbReference>
<feature type="binding site" evidence="8">
    <location>
        <begin position="374"/>
        <end position="376"/>
    </location>
    <ligand>
        <name>FAD</name>
        <dbReference type="ChEBI" id="CHEBI:57692"/>
    </ligand>
</feature>
<comment type="cofactor">
    <cofactor evidence="1">
        <name>(6R)-5,10-methylene-5,6,7,8-tetrahydrofolate</name>
        <dbReference type="ChEBI" id="CHEBI:15636"/>
    </cofactor>
</comment>
<keyword evidence="5 8" id="KW-0274">FAD</keyword>
<dbReference type="EC" id="4.1.99.3" evidence="2"/>
<dbReference type="InterPro" id="IPR018394">
    <property type="entry name" value="DNA_photolyase_1_CS_C"/>
</dbReference>
<gene>
    <name evidence="12" type="ORF">D4T97_009265</name>
</gene>
<comment type="cofactor">
    <cofactor evidence="8">
        <name>FAD</name>
        <dbReference type="ChEBI" id="CHEBI:57692"/>
    </cofactor>
    <text evidence="8">Binds 1 FAD per subunit.</text>
</comment>
<dbReference type="PANTHER" id="PTHR11455">
    <property type="entry name" value="CRYPTOCHROME"/>
    <property type="match status" value="1"/>
</dbReference>
<dbReference type="PROSITE" id="PS00691">
    <property type="entry name" value="DNA_PHOTOLYASES_1_2"/>
    <property type="match status" value="1"/>
</dbReference>
<feature type="domain" description="Photolyase/cryptochrome alpha/beta" evidence="11">
    <location>
        <begin position="2"/>
        <end position="130"/>
    </location>
</feature>
<feature type="site" description="Electron transfer via tryptophanyl radical" evidence="9">
    <location>
        <position position="308"/>
    </location>
</feature>
<dbReference type="GO" id="GO:0003677">
    <property type="term" value="F:DNA binding"/>
    <property type="evidence" value="ECO:0007669"/>
    <property type="project" value="TreeGrafter"/>
</dbReference>
<evidence type="ECO:0000256" key="10">
    <source>
        <dbReference type="RuleBase" id="RU004182"/>
    </source>
</evidence>
<dbReference type="Gene3D" id="3.40.50.620">
    <property type="entry name" value="HUPs"/>
    <property type="match status" value="1"/>
</dbReference>
<evidence type="ECO:0000256" key="5">
    <source>
        <dbReference type="ARBA" id="ARBA00022827"/>
    </source>
</evidence>
<evidence type="ECO:0000256" key="8">
    <source>
        <dbReference type="PIRSR" id="PIRSR602081-1"/>
    </source>
</evidence>
<evidence type="ECO:0000313" key="12">
    <source>
        <dbReference type="EMBL" id="RST75420.1"/>
    </source>
</evidence>
<organism evidence="12 13">
    <name type="scientific">Siminovitchia acidinfaciens</name>
    <dbReference type="NCBI Taxonomy" id="2321395"/>
    <lineage>
        <taxon>Bacteria</taxon>
        <taxon>Bacillati</taxon>
        <taxon>Bacillota</taxon>
        <taxon>Bacilli</taxon>
        <taxon>Bacillales</taxon>
        <taxon>Bacillaceae</taxon>
        <taxon>Siminovitchia</taxon>
    </lineage>
</organism>
<dbReference type="GO" id="GO:0003904">
    <property type="term" value="F:deoxyribodipyrimidine photo-lyase activity"/>
    <property type="evidence" value="ECO:0007669"/>
    <property type="project" value="UniProtKB-EC"/>
</dbReference>
<dbReference type="PROSITE" id="PS51645">
    <property type="entry name" value="PHR_CRY_ALPHA_BETA"/>
    <property type="match status" value="1"/>
</dbReference>
<dbReference type="InterPro" id="IPR006050">
    <property type="entry name" value="DNA_photolyase_N"/>
</dbReference>
<reference evidence="12" key="1">
    <citation type="submission" date="2018-12" db="EMBL/GenBank/DDBJ databases">
        <authorList>
            <person name="Sun L."/>
            <person name="Chen Z."/>
        </authorList>
    </citation>
    <scope>NUCLEOTIDE SEQUENCE [LARGE SCALE GENOMIC DNA]</scope>
    <source>
        <strain evidence="12">3-2-2</strain>
    </source>
</reference>
<accession>A0A429Y2H6</accession>
<feature type="binding site" evidence="8">
    <location>
        <position position="222"/>
    </location>
    <ligand>
        <name>FAD</name>
        <dbReference type="ChEBI" id="CHEBI:57692"/>
    </ligand>
</feature>
<dbReference type="PRINTS" id="PR00147">
    <property type="entry name" value="DNAPHOTLYASE"/>
</dbReference>
<dbReference type="InterPro" id="IPR002081">
    <property type="entry name" value="Cryptochrome/DNA_photolyase_1"/>
</dbReference>
<comment type="caution">
    <text evidence="12">The sequence shown here is derived from an EMBL/GenBank/DDBJ whole genome shotgun (WGS) entry which is preliminary data.</text>
</comment>
<name>A0A429Y2H6_9BACI</name>
<dbReference type="InterPro" id="IPR036134">
    <property type="entry name" value="Crypto/Photolyase_FAD-like_sf"/>
</dbReference>
<dbReference type="Proteomes" id="UP000287156">
    <property type="component" value="Unassembled WGS sequence"/>
</dbReference>
<evidence type="ECO:0000256" key="7">
    <source>
        <dbReference type="ARBA" id="ARBA00033999"/>
    </source>
</evidence>
<dbReference type="InterPro" id="IPR005101">
    <property type="entry name" value="Cryptochr/Photolyase_FAD-bd"/>
</dbReference>
<dbReference type="GO" id="GO:0000719">
    <property type="term" value="P:photoreactive repair"/>
    <property type="evidence" value="ECO:0007669"/>
    <property type="project" value="UniProtKB-ARBA"/>
</dbReference>
<dbReference type="GO" id="GO:0071949">
    <property type="term" value="F:FAD binding"/>
    <property type="evidence" value="ECO:0007669"/>
    <property type="project" value="TreeGrafter"/>
</dbReference>
<dbReference type="PROSITE" id="PS00394">
    <property type="entry name" value="DNA_PHOTOLYASES_1_1"/>
    <property type="match status" value="1"/>
</dbReference>
<dbReference type="OrthoDB" id="9772484at2"/>
<evidence type="ECO:0000256" key="4">
    <source>
        <dbReference type="ARBA" id="ARBA00022630"/>
    </source>
</evidence>
<comment type="catalytic activity">
    <reaction evidence="7">
        <text>cyclobutadipyrimidine (in DNA) = 2 pyrimidine residues (in DNA).</text>
        <dbReference type="EC" id="4.1.99.3"/>
    </reaction>
</comment>
<dbReference type="GO" id="GO:0009416">
    <property type="term" value="P:response to light stimulus"/>
    <property type="evidence" value="ECO:0007669"/>
    <property type="project" value="TreeGrafter"/>
</dbReference>
<evidence type="ECO:0000259" key="11">
    <source>
        <dbReference type="PROSITE" id="PS51645"/>
    </source>
</evidence>
<dbReference type="PANTHER" id="PTHR11455:SF9">
    <property type="entry name" value="CRYPTOCHROME CIRCADIAN CLOCK 5 ISOFORM X1"/>
    <property type="match status" value="1"/>
</dbReference>
<evidence type="ECO:0000256" key="3">
    <source>
        <dbReference type="ARBA" id="ARBA00014046"/>
    </source>
</evidence>
<dbReference type="RefSeq" id="WP_126049903.1">
    <property type="nucleotide sequence ID" value="NZ_QYTV02000003.1"/>
</dbReference>
<dbReference type="Gene3D" id="1.10.579.10">
    <property type="entry name" value="DNA Cyclobutane Dipyrimidine Photolyase, subunit A, domain 3"/>
    <property type="match status" value="1"/>
</dbReference>
<keyword evidence="6 10" id="KW-0157">Chromophore</keyword>
<dbReference type="AlphaFoldDB" id="A0A429Y2H6"/>
<dbReference type="SUPFAM" id="SSF52425">
    <property type="entry name" value="Cryptochrome/photolyase, N-terminal domain"/>
    <property type="match status" value="1"/>
</dbReference>
<evidence type="ECO:0000256" key="2">
    <source>
        <dbReference type="ARBA" id="ARBA00013149"/>
    </source>
</evidence>
<keyword evidence="4 8" id="KW-0285">Flavoprotein</keyword>
<evidence type="ECO:0000256" key="6">
    <source>
        <dbReference type="ARBA" id="ARBA00022991"/>
    </source>
</evidence>
<comment type="similarity">
    <text evidence="10">Belongs to the DNA photolyase family.</text>
</comment>
<dbReference type="FunFam" id="1.10.579.10:FF:000003">
    <property type="entry name" value="Deoxyribodipyrimidine photo-lyase"/>
    <property type="match status" value="1"/>
</dbReference>
<feature type="binding site" evidence="8">
    <location>
        <position position="274"/>
    </location>
    <ligand>
        <name>FAD</name>
        <dbReference type="ChEBI" id="CHEBI:57692"/>
    </ligand>
</feature>